<keyword evidence="1" id="KW-0732">Signal</keyword>
<feature type="chain" id="PRO_5045651691" description="NVEALA protein" evidence="1">
    <location>
        <begin position="24"/>
        <end position="86"/>
    </location>
</feature>
<keyword evidence="3" id="KW-1185">Reference proteome</keyword>
<dbReference type="Proteomes" id="UP001589797">
    <property type="component" value="Unassembled WGS sequence"/>
</dbReference>
<reference evidence="2 3" key="1">
    <citation type="submission" date="2024-09" db="EMBL/GenBank/DDBJ databases">
        <authorList>
            <person name="Sun Q."/>
            <person name="Mori K."/>
        </authorList>
    </citation>
    <scope>NUCLEOTIDE SEQUENCE [LARGE SCALE GENOMIC DNA]</scope>
    <source>
        <strain evidence="2 3">CCM 7650</strain>
    </source>
</reference>
<comment type="caution">
    <text evidence="2">The sequence shown here is derived from an EMBL/GenBank/DDBJ whole genome shotgun (WGS) entry which is preliminary data.</text>
</comment>
<evidence type="ECO:0000256" key="1">
    <source>
        <dbReference type="SAM" id="SignalP"/>
    </source>
</evidence>
<evidence type="ECO:0000313" key="3">
    <source>
        <dbReference type="Proteomes" id="UP001589797"/>
    </source>
</evidence>
<gene>
    <name evidence="2" type="ORF">ACFFIP_01805</name>
</gene>
<proteinExistence type="predicted"/>
<organism evidence="2 3">
    <name type="scientific">Fontibacter flavus</name>
    <dbReference type="NCBI Taxonomy" id="654838"/>
    <lineage>
        <taxon>Bacteria</taxon>
        <taxon>Pseudomonadati</taxon>
        <taxon>Bacteroidota</taxon>
        <taxon>Cytophagia</taxon>
        <taxon>Cytophagales</taxon>
        <taxon>Cyclobacteriaceae</taxon>
        <taxon>Fontibacter</taxon>
    </lineage>
</organism>
<name>A0ABV6FP40_9BACT</name>
<dbReference type="RefSeq" id="WP_382385848.1">
    <property type="nucleotide sequence ID" value="NZ_JBHLWI010000003.1"/>
</dbReference>
<feature type="signal peptide" evidence="1">
    <location>
        <begin position="1"/>
        <end position="23"/>
    </location>
</feature>
<dbReference type="EMBL" id="JBHLWI010000003">
    <property type="protein sequence ID" value="MFC0261399.1"/>
    <property type="molecule type" value="Genomic_DNA"/>
</dbReference>
<accession>A0ABV6FP40</accession>
<protein>
    <recommendedName>
        <fullName evidence="4">NVEALA protein</fullName>
    </recommendedName>
</protein>
<evidence type="ECO:0008006" key="4">
    <source>
        <dbReference type="Google" id="ProtNLM"/>
    </source>
</evidence>
<sequence>MKNYIKNILKGSLVMMAIVAAFAFTNPVPQLQTVWGYDEISDEMVPVTLGSNEYDCNLSITETCVYLDEQRQNPHPQSPNGKFELN</sequence>
<evidence type="ECO:0000313" key="2">
    <source>
        <dbReference type="EMBL" id="MFC0261399.1"/>
    </source>
</evidence>